<organism evidence="1 2">
    <name type="scientific">Penicillium cf. viridicatum</name>
    <dbReference type="NCBI Taxonomy" id="2972119"/>
    <lineage>
        <taxon>Eukaryota</taxon>
        <taxon>Fungi</taxon>
        <taxon>Dikarya</taxon>
        <taxon>Ascomycota</taxon>
        <taxon>Pezizomycotina</taxon>
        <taxon>Eurotiomycetes</taxon>
        <taxon>Eurotiomycetidae</taxon>
        <taxon>Eurotiales</taxon>
        <taxon>Aspergillaceae</taxon>
        <taxon>Penicillium</taxon>
    </lineage>
</organism>
<proteinExistence type="predicted"/>
<reference evidence="1" key="2">
    <citation type="journal article" date="2023" name="IMA Fungus">
        <title>Comparative genomic study of the Penicillium genus elucidates a diverse pangenome and 15 lateral gene transfer events.</title>
        <authorList>
            <person name="Petersen C."/>
            <person name="Sorensen T."/>
            <person name="Nielsen M.R."/>
            <person name="Sondergaard T.E."/>
            <person name="Sorensen J.L."/>
            <person name="Fitzpatrick D.A."/>
            <person name="Frisvad J.C."/>
            <person name="Nielsen K.L."/>
        </authorList>
    </citation>
    <scope>NUCLEOTIDE SEQUENCE</scope>
    <source>
        <strain evidence="1">IBT 20477</strain>
    </source>
</reference>
<sequence length="406" mass="47284">MENLRYFRVKFLSWARGRNKISNHEPHRLTSPRIEVARPNSLSGLVAELLLSIADSLPPEDTYCLSLCNHRLFSTFESKRSREKLQNNSRFFFLRRLELDNHEYITCYICCALHKYDCVSKGFGLSGPAFQQVSQSQLACARTGGWRFIPGLMMCVHNKKNWYRTHHYHHNKFYFVHLQLAMMRYHYGPRYGISTSALSFTEVKIHMTLTSLLSLEAQICIDFGSPVLCLRIQDIMSVRHLRAYQLVSDQDKQVPPQTYQICAHIVYDELLDSIEEFVDTYCERRTLPLLRTTCNKCNTEYQLELREYGKDNLAYMITRWINLGPGRSPDDPQWKVHSLGSQDVPFTLGLEHMLSSPRVLFEASATMSLDRLSTQNLQYLTDRNYQSVMKQLHDSPPSWALFSEPV</sequence>
<dbReference type="OrthoDB" id="3766406at2759"/>
<evidence type="ECO:0000313" key="2">
    <source>
        <dbReference type="Proteomes" id="UP001150942"/>
    </source>
</evidence>
<accession>A0A9W9JB01</accession>
<dbReference type="AlphaFoldDB" id="A0A9W9JB01"/>
<dbReference type="EMBL" id="JAPQKQ010000006">
    <property type="protein sequence ID" value="KAJ5192606.1"/>
    <property type="molecule type" value="Genomic_DNA"/>
</dbReference>
<name>A0A9W9JB01_9EURO</name>
<evidence type="ECO:0000313" key="1">
    <source>
        <dbReference type="EMBL" id="KAJ5192606.1"/>
    </source>
</evidence>
<gene>
    <name evidence="1" type="ORF">N7449_008748</name>
</gene>
<keyword evidence="2" id="KW-1185">Reference proteome</keyword>
<reference evidence="1" key="1">
    <citation type="submission" date="2022-11" db="EMBL/GenBank/DDBJ databases">
        <authorList>
            <person name="Petersen C."/>
        </authorList>
    </citation>
    <scope>NUCLEOTIDE SEQUENCE</scope>
    <source>
        <strain evidence="1">IBT 20477</strain>
    </source>
</reference>
<comment type="caution">
    <text evidence="1">The sequence shown here is derived from an EMBL/GenBank/DDBJ whole genome shotgun (WGS) entry which is preliminary data.</text>
</comment>
<protein>
    <submittedName>
        <fullName evidence="1">Uncharacterized protein</fullName>
    </submittedName>
</protein>
<dbReference type="Proteomes" id="UP001150942">
    <property type="component" value="Unassembled WGS sequence"/>
</dbReference>